<evidence type="ECO:0000256" key="3">
    <source>
        <dbReference type="ARBA" id="ARBA00022676"/>
    </source>
</evidence>
<comment type="cofactor">
    <cofactor evidence="12">
        <name>Mn(2+)</name>
        <dbReference type="ChEBI" id="CHEBI:29035"/>
    </cofactor>
</comment>
<sequence>MASIRRALSPGPRAGTSLNGEACLVASPLSKCSSSSQSYLPSSGLVSSLFNSIYSQSPFCRTQAFIFGVDSPSSSRPLERSKPKGQGWRRAFFHFLICFMVGIVSGLTPIVSMNLSTNLTSKHQAFSYDLNLPIKNIKIQDVSRDHEPSTQSLNVTNSGALKPQADEGLTIPVSDDVTIRETESVIQDYNVTAQKLLIIVTPTHTRPLQAYYLNRLANTIKLIRPPMLWIVVEMTSQSTETAEILRKTGVMYRHLVCIKNLSEIIDSAIHQRNTALTHIETHHLDGIVYFADDDNVYSEDLFEQIRLISRFGTWRVAKLTESRSKGFLDGPVCNGSQVIGWHTNELTRGFRRFHAEMSGFAFNSTILWDPKRWHRPTLEPIRQLDTVKKSFQASSFIEQVVEDESQMEGIPQNCNRVMVWHLHLESSHSVYPHYWFLKDNLDFTASLL</sequence>
<keyword evidence="9 13" id="KW-0472">Membrane</keyword>
<keyword evidence="10" id="KW-0325">Glycoprotein</keyword>
<evidence type="ECO:0000256" key="7">
    <source>
        <dbReference type="ARBA" id="ARBA00022989"/>
    </source>
</evidence>
<dbReference type="GO" id="GO:0042285">
    <property type="term" value="F:xylosyltransferase activity"/>
    <property type="evidence" value="ECO:0007669"/>
    <property type="project" value="TreeGrafter"/>
</dbReference>
<keyword evidence="4 13" id="KW-0808">Transferase</keyword>
<dbReference type="EC" id="2.4.-.-" evidence="13"/>
<keyword evidence="15" id="KW-1185">Reference proteome</keyword>
<evidence type="ECO:0000256" key="2">
    <source>
        <dbReference type="ARBA" id="ARBA00007706"/>
    </source>
</evidence>
<comment type="subcellular location">
    <subcellularLocation>
        <location evidence="1 13">Golgi apparatus membrane</location>
        <topology evidence="1 13">Single-pass type II membrane protein</topology>
    </subcellularLocation>
</comment>
<feature type="binding site" evidence="12">
    <location>
        <position position="294"/>
    </location>
    <ligand>
        <name>Mn(2+)</name>
        <dbReference type="ChEBI" id="CHEBI:29035"/>
    </ligand>
</feature>
<evidence type="ECO:0000313" key="14">
    <source>
        <dbReference type="EMBL" id="KAK6927378.1"/>
    </source>
</evidence>
<protein>
    <recommendedName>
        <fullName evidence="13">Glycosyltransferases</fullName>
        <ecNumber evidence="13">2.4.-.-</ecNumber>
    </recommendedName>
</protein>
<dbReference type="GO" id="GO:0046872">
    <property type="term" value="F:metal ion binding"/>
    <property type="evidence" value="ECO:0007669"/>
    <property type="project" value="UniProtKB-KW"/>
</dbReference>
<proteinExistence type="inferred from homology"/>
<evidence type="ECO:0000256" key="13">
    <source>
        <dbReference type="RuleBase" id="RU363127"/>
    </source>
</evidence>
<comment type="similarity">
    <text evidence="2 13">Belongs to the glycosyltransferase 43 family.</text>
</comment>
<keyword evidence="12" id="KW-0464">Manganese</keyword>
<evidence type="ECO:0000256" key="1">
    <source>
        <dbReference type="ARBA" id="ARBA00004323"/>
    </source>
</evidence>
<feature type="transmembrane region" description="Helical" evidence="13">
    <location>
        <begin position="91"/>
        <end position="111"/>
    </location>
</feature>
<keyword evidence="7 13" id="KW-1133">Transmembrane helix</keyword>
<dbReference type="InterPro" id="IPR029044">
    <property type="entry name" value="Nucleotide-diphossugar_trans"/>
</dbReference>
<dbReference type="GO" id="GO:0010417">
    <property type="term" value="P:glucuronoxylan biosynthetic process"/>
    <property type="evidence" value="ECO:0007669"/>
    <property type="project" value="TreeGrafter"/>
</dbReference>
<dbReference type="GO" id="GO:0071555">
    <property type="term" value="P:cell wall organization"/>
    <property type="evidence" value="ECO:0007669"/>
    <property type="project" value="UniProtKB-KW"/>
</dbReference>
<dbReference type="PANTHER" id="PTHR10896">
    <property type="entry name" value="GALACTOSYLGALACTOSYLXYLOSYLPROTEIN 3-BETA-GLUCURONOSYLTRANSFERASE BETA-1,3-GLUCURONYLTRANSFERASE"/>
    <property type="match status" value="1"/>
</dbReference>
<dbReference type="Pfam" id="PF03360">
    <property type="entry name" value="Glyco_transf_43"/>
    <property type="match status" value="1"/>
</dbReference>
<evidence type="ECO:0000256" key="5">
    <source>
        <dbReference type="ARBA" id="ARBA00022692"/>
    </source>
</evidence>
<evidence type="ECO:0000313" key="15">
    <source>
        <dbReference type="Proteomes" id="UP001370490"/>
    </source>
</evidence>
<evidence type="ECO:0000256" key="4">
    <source>
        <dbReference type="ARBA" id="ARBA00022679"/>
    </source>
</evidence>
<keyword evidence="6 13" id="KW-0735">Signal-anchor</keyword>
<keyword evidence="5 13" id="KW-0812">Transmembrane</keyword>
<dbReference type="PANTHER" id="PTHR10896:SF20">
    <property type="entry name" value="BETA-1,4-XYLOSYLTRANSFERASE IRX9L-RELATED"/>
    <property type="match status" value="1"/>
</dbReference>
<dbReference type="EMBL" id="JBAMMX010000014">
    <property type="protein sequence ID" value="KAK6927378.1"/>
    <property type="molecule type" value="Genomic_DNA"/>
</dbReference>
<dbReference type="GO" id="GO:0015018">
    <property type="term" value="F:galactosylgalactosylxylosylprotein 3-beta-glucuronosyltransferase activity"/>
    <property type="evidence" value="ECO:0007669"/>
    <property type="project" value="InterPro"/>
</dbReference>
<keyword evidence="11 13" id="KW-0961">Cell wall biogenesis/degradation</keyword>
<evidence type="ECO:0000256" key="10">
    <source>
        <dbReference type="ARBA" id="ARBA00023180"/>
    </source>
</evidence>
<accession>A0AAN8ZBC3</accession>
<dbReference type="GO" id="GO:0009834">
    <property type="term" value="P:plant-type secondary cell wall biogenesis"/>
    <property type="evidence" value="ECO:0007669"/>
    <property type="project" value="TreeGrafter"/>
</dbReference>
<evidence type="ECO:0000256" key="9">
    <source>
        <dbReference type="ARBA" id="ARBA00023136"/>
    </source>
</evidence>
<dbReference type="Gene3D" id="3.90.550.10">
    <property type="entry name" value="Spore Coat Polysaccharide Biosynthesis Protein SpsA, Chain A"/>
    <property type="match status" value="1"/>
</dbReference>
<evidence type="ECO:0000256" key="6">
    <source>
        <dbReference type="ARBA" id="ARBA00022968"/>
    </source>
</evidence>
<dbReference type="FunFam" id="3.90.550.10:FF:000064">
    <property type="entry name" value="Glycosyltransferases"/>
    <property type="match status" value="1"/>
</dbReference>
<dbReference type="SUPFAM" id="SSF53448">
    <property type="entry name" value="Nucleotide-diphospho-sugar transferases"/>
    <property type="match status" value="1"/>
</dbReference>
<keyword evidence="12" id="KW-0479">Metal-binding</keyword>
<dbReference type="GO" id="GO:0000139">
    <property type="term" value="C:Golgi membrane"/>
    <property type="evidence" value="ECO:0007669"/>
    <property type="project" value="UniProtKB-SubCell"/>
</dbReference>
<evidence type="ECO:0000256" key="11">
    <source>
        <dbReference type="ARBA" id="ARBA00023316"/>
    </source>
</evidence>
<evidence type="ECO:0000256" key="8">
    <source>
        <dbReference type="ARBA" id="ARBA00023034"/>
    </source>
</evidence>
<reference evidence="14 15" key="1">
    <citation type="submission" date="2023-12" db="EMBL/GenBank/DDBJ databases">
        <title>A high-quality genome assembly for Dillenia turbinata (Dilleniales).</title>
        <authorList>
            <person name="Chanderbali A."/>
        </authorList>
    </citation>
    <scope>NUCLEOTIDE SEQUENCE [LARGE SCALE GENOMIC DNA]</scope>
    <source>
        <strain evidence="14">LSX21</strain>
        <tissue evidence="14">Leaf</tissue>
    </source>
</reference>
<comment type="caution">
    <text evidence="14">The sequence shown here is derived from an EMBL/GenBank/DDBJ whole genome shotgun (WGS) entry which is preliminary data.</text>
</comment>
<gene>
    <name evidence="14" type="ORF">RJ641_005969</name>
</gene>
<name>A0AAN8ZBC3_9MAGN</name>
<dbReference type="CDD" id="cd00218">
    <property type="entry name" value="GlcAT-I"/>
    <property type="match status" value="1"/>
</dbReference>
<comment type="function">
    <text evidence="13">Involved in the synthesis of glucuronoxylan hemicellulose in secondary cell walls.</text>
</comment>
<dbReference type="InterPro" id="IPR005027">
    <property type="entry name" value="Glyco_trans_43"/>
</dbReference>
<keyword evidence="3" id="KW-0328">Glycosyltransferase</keyword>
<dbReference type="Proteomes" id="UP001370490">
    <property type="component" value="Unassembled WGS sequence"/>
</dbReference>
<organism evidence="14 15">
    <name type="scientific">Dillenia turbinata</name>
    <dbReference type="NCBI Taxonomy" id="194707"/>
    <lineage>
        <taxon>Eukaryota</taxon>
        <taxon>Viridiplantae</taxon>
        <taxon>Streptophyta</taxon>
        <taxon>Embryophyta</taxon>
        <taxon>Tracheophyta</taxon>
        <taxon>Spermatophyta</taxon>
        <taxon>Magnoliopsida</taxon>
        <taxon>eudicotyledons</taxon>
        <taxon>Gunneridae</taxon>
        <taxon>Pentapetalae</taxon>
        <taxon>Dilleniales</taxon>
        <taxon>Dilleniaceae</taxon>
        <taxon>Dillenia</taxon>
    </lineage>
</organism>
<evidence type="ECO:0000256" key="12">
    <source>
        <dbReference type="PIRSR" id="PIRSR605027-3"/>
    </source>
</evidence>
<dbReference type="AlphaFoldDB" id="A0AAN8ZBC3"/>
<keyword evidence="8 13" id="KW-0333">Golgi apparatus</keyword>